<evidence type="ECO:0000256" key="2">
    <source>
        <dbReference type="ARBA" id="ARBA00010489"/>
    </source>
</evidence>
<accession>A0A914BPV0</accession>
<dbReference type="GO" id="GO:0003676">
    <property type="term" value="F:nucleic acid binding"/>
    <property type="evidence" value="ECO:0007669"/>
    <property type="project" value="InterPro"/>
</dbReference>
<comment type="subcellular location">
    <subcellularLocation>
        <location evidence="1">Nucleus</location>
    </subcellularLocation>
</comment>
<keyword evidence="4" id="KW-0698">rRNA processing</keyword>
<dbReference type="GO" id="GO:0008408">
    <property type="term" value="F:3'-5' exonuclease activity"/>
    <property type="evidence" value="ECO:0007669"/>
    <property type="project" value="InterPro"/>
</dbReference>
<dbReference type="GO" id="GO:0005634">
    <property type="term" value="C:nucleus"/>
    <property type="evidence" value="ECO:0007669"/>
    <property type="project" value="UniProtKB-SubCell"/>
</dbReference>
<evidence type="ECO:0000313" key="13">
    <source>
        <dbReference type="Proteomes" id="UP000887568"/>
    </source>
</evidence>
<dbReference type="RefSeq" id="XP_038078169.1">
    <property type="nucleotide sequence ID" value="XM_038222241.1"/>
</dbReference>
<evidence type="ECO:0000259" key="11">
    <source>
        <dbReference type="SMART" id="SM00479"/>
    </source>
</evidence>
<evidence type="ECO:0000256" key="6">
    <source>
        <dbReference type="ARBA" id="ARBA00022801"/>
    </source>
</evidence>
<evidence type="ECO:0000313" key="12">
    <source>
        <dbReference type="EnsemblMetazoa" id="XP_038078169.1"/>
    </source>
</evidence>
<dbReference type="InterPro" id="IPR012337">
    <property type="entry name" value="RNaseH-like_sf"/>
</dbReference>
<keyword evidence="8" id="KW-0539">Nucleus</keyword>
<dbReference type="InterPro" id="IPR047021">
    <property type="entry name" value="REXO1/3/4-like"/>
</dbReference>
<dbReference type="InterPro" id="IPR036397">
    <property type="entry name" value="RNaseH_sf"/>
</dbReference>
<name>A0A914BPV0_PATMI</name>
<feature type="compositionally biased region" description="Polar residues" evidence="10">
    <location>
        <begin position="1"/>
        <end position="10"/>
    </location>
</feature>
<evidence type="ECO:0000256" key="7">
    <source>
        <dbReference type="ARBA" id="ARBA00022839"/>
    </source>
</evidence>
<dbReference type="EnsemblMetazoa" id="XM_038222242.1">
    <property type="protein sequence ID" value="XP_038078170.1"/>
    <property type="gene ID" value="LOC119745702"/>
</dbReference>
<evidence type="ECO:0000256" key="3">
    <source>
        <dbReference type="ARBA" id="ARBA00016937"/>
    </source>
</evidence>
<dbReference type="SMART" id="SM00479">
    <property type="entry name" value="EXOIII"/>
    <property type="match status" value="1"/>
</dbReference>
<feature type="domain" description="Exonuclease" evidence="11">
    <location>
        <begin position="158"/>
        <end position="324"/>
    </location>
</feature>
<dbReference type="PANTHER" id="PTHR12801:SF45">
    <property type="entry name" value="RNA EXONUCLEASE 4"/>
    <property type="match status" value="1"/>
</dbReference>
<proteinExistence type="inferred from homology"/>
<dbReference type="RefSeq" id="XP_038078170.1">
    <property type="nucleotide sequence ID" value="XM_038222242.1"/>
</dbReference>
<dbReference type="GO" id="GO:0006364">
    <property type="term" value="P:rRNA processing"/>
    <property type="evidence" value="ECO:0007669"/>
    <property type="project" value="UniProtKB-KW"/>
</dbReference>
<feature type="compositionally biased region" description="Basic residues" evidence="10">
    <location>
        <begin position="34"/>
        <end position="55"/>
    </location>
</feature>
<comment type="similarity">
    <text evidence="2">Belongs to the REXO4 family.</text>
</comment>
<sequence>MPSAKATRQGNEAGPQGASGSRPAQPAGQSLKQLGKRSKKNKAKKAAKKKKKMRLPTRLTRLLNYKAKRVHLDGLKSQSVNQKLCEGSTTLIRHCNRTLSSTTSGGGVKGFLEEGRGSCLSAFQKASNFAHRASDSSGDLGSKDGEGSAGWRLIPKEKLIALDCEMVGVGPQGRTSALGRCSIVDYDCNVLYDDYVKPEVEILHYRTQWSGIRKRHMVDAIPFREAQQQIADILRGKVLIGHSLRSDIQVLQLGHPREDTRDTSTYRGLRELAGVTVGPGQQLGLKKLTKLLFGHSIQQGEHCSVEDARATMNLYKLVERQWEAERVSAFPDRDFRVSFMDDHFWPDDLDQ</sequence>
<comment type="function">
    <text evidence="9">Exoribonuclease involved in ribosome biosynthesis. Involved in the processing of ITS1, the internal transcribed spacer localized between the 18S and 5.8S rRNAs.</text>
</comment>
<dbReference type="Pfam" id="PF00929">
    <property type="entry name" value="RNase_T"/>
    <property type="match status" value="1"/>
</dbReference>
<dbReference type="EnsemblMetazoa" id="XM_038222241.1">
    <property type="protein sequence ID" value="XP_038078169.1"/>
    <property type="gene ID" value="LOC119745702"/>
</dbReference>
<dbReference type="OrthoDB" id="16516at2759"/>
<protein>
    <recommendedName>
        <fullName evidence="3">RNA exonuclease 4</fullName>
    </recommendedName>
</protein>
<evidence type="ECO:0000256" key="5">
    <source>
        <dbReference type="ARBA" id="ARBA00022722"/>
    </source>
</evidence>
<keyword evidence="6" id="KW-0378">Hydrolase</keyword>
<evidence type="ECO:0000256" key="9">
    <source>
        <dbReference type="ARBA" id="ARBA00025599"/>
    </source>
</evidence>
<feature type="region of interest" description="Disordered" evidence="10">
    <location>
        <begin position="1"/>
        <end position="55"/>
    </location>
</feature>
<evidence type="ECO:0000256" key="1">
    <source>
        <dbReference type="ARBA" id="ARBA00004123"/>
    </source>
</evidence>
<keyword evidence="5" id="KW-0540">Nuclease</keyword>
<dbReference type="FunFam" id="3.30.420.10:FF:000007">
    <property type="entry name" value="Interferon-stimulated exonuclease gene 20"/>
    <property type="match status" value="1"/>
</dbReference>
<evidence type="ECO:0000256" key="4">
    <source>
        <dbReference type="ARBA" id="ARBA00022552"/>
    </source>
</evidence>
<dbReference type="Proteomes" id="UP000887568">
    <property type="component" value="Unplaced"/>
</dbReference>
<dbReference type="OMA" id="WEEERIS"/>
<dbReference type="InterPro" id="IPR037431">
    <property type="entry name" value="REX4_DEDDh_dom"/>
</dbReference>
<dbReference type="PANTHER" id="PTHR12801">
    <property type="entry name" value="RNA EXONUCLEASE REXO1 / RECO3 FAMILY MEMBER-RELATED"/>
    <property type="match status" value="1"/>
</dbReference>
<keyword evidence="7" id="KW-0269">Exonuclease</keyword>
<dbReference type="CDD" id="cd06144">
    <property type="entry name" value="REX4_like"/>
    <property type="match status" value="1"/>
</dbReference>
<organism evidence="12 13">
    <name type="scientific">Patiria miniata</name>
    <name type="common">Bat star</name>
    <name type="synonym">Asterina miniata</name>
    <dbReference type="NCBI Taxonomy" id="46514"/>
    <lineage>
        <taxon>Eukaryota</taxon>
        <taxon>Metazoa</taxon>
        <taxon>Echinodermata</taxon>
        <taxon>Eleutherozoa</taxon>
        <taxon>Asterozoa</taxon>
        <taxon>Asteroidea</taxon>
        <taxon>Valvatacea</taxon>
        <taxon>Valvatida</taxon>
        <taxon>Asterinidae</taxon>
        <taxon>Patiria</taxon>
    </lineage>
</organism>
<dbReference type="AlphaFoldDB" id="A0A914BPV0"/>
<dbReference type="InterPro" id="IPR013520">
    <property type="entry name" value="Ribonucl_H"/>
</dbReference>
<evidence type="ECO:0000256" key="8">
    <source>
        <dbReference type="ARBA" id="ARBA00023242"/>
    </source>
</evidence>
<dbReference type="Gene3D" id="3.30.420.10">
    <property type="entry name" value="Ribonuclease H-like superfamily/Ribonuclease H"/>
    <property type="match status" value="1"/>
</dbReference>
<keyword evidence="13" id="KW-1185">Reference proteome</keyword>
<evidence type="ECO:0000256" key="10">
    <source>
        <dbReference type="SAM" id="MobiDB-lite"/>
    </source>
</evidence>
<dbReference type="SUPFAM" id="SSF53098">
    <property type="entry name" value="Ribonuclease H-like"/>
    <property type="match status" value="1"/>
</dbReference>
<reference evidence="12" key="1">
    <citation type="submission" date="2022-11" db="UniProtKB">
        <authorList>
            <consortium name="EnsemblMetazoa"/>
        </authorList>
    </citation>
    <scope>IDENTIFICATION</scope>
</reference>
<dbReference type="GeneID" id="119745702"/>